<feature type="chain" id="PRO_5045350363" evidence="2">
    <location>
        <begin position="20"/>
        <end position="271"/>
    </location>
</feature>
<feature type="signal peptide" evidence="2">
    <location>
        <begin position="1"/>
        <end position="19"/>
    </location>
</feature>
<dbReference type="RefSeq" id="WP_215233909.1">
    <property type="nucleotide sequence ID" value="NZ_CAJRAU010000003.1"/>
</dbReference>
<dbReference type="Pfam" id="PF00722">
    <property type="entry name" value="Glyco_hydro_16"/>
    <property type="match status" value="1"/>
</dbReference>
<dbReference type="Gene3D" id="2.60.120.200">
    <property type="match status" value="1"/>
</dbReference>
<dbReference type="InterPro" id="IPR000757">
    <property type="entry name" value="Beta-glucanase-like"/>
</dbReference>
<evidence type="ECO:0000256" key="1">
    <source>
        <dbReference type="ARBA" id="ARBA00006865"/>
    </source>
</evidence>
<evidence type="ECO:0000313" key="4">
    <source>
        <dbReference type="EMBL" id="CAG5069827.1"/>
    </source>
</evidence>
<dbReference type="GO" id="GO:0042972">
    <property type="term" value="F:licheninase activity"/>
    <property type="evidence" value="ECO:0007669"/>
    <property type="project" value="UniProtKB-EC"/>
</dbReference>
<name>A0ABM8UQP5_9BACT</name>
<dbReference type="Proteomes" id="UP000679725">
    <property type="component" value="Unassembled WGS sequence"/>
</dbReference>
<keyword evidence="2" id="KW-0732">Signal</keyword>
<dbReference type="PANTHER" id="PTHR10963">
    <property type="entry name" value="GLYCOSYL HYDROLASE-RELATED"/>
    <property type="match status" value="1"/>
</dbReference>
<organism evidence="4 5">
    <name type="scientific">Dyadobacter linearis</name>
    <dbReference type="NCBI Taxonomy" id="2823330"/>
    <lineage>
        <taxon>Bacteria</taxon>
        <taxon>Pseudomonadati</taxon>
        <taxon>Bacteroidota</taxon>
        <taxon>Cytophagia</taxon>
        <taxon>Cytophagales</taxon>
        <taxon>Spirosomataceae</taxon>
        <taxon>Dyadobacter</taxon>
    </lineage>
</organism>
<keyword evidence="4" id="KW-0326">Glycosidase</keyword>
<dbReference type="PANTHER" id="PTHR10963:SF55">
    <property type="entry name" value="GLYCOSIDE HYDROLASE FAMILY 16 PROTEIN"/>
    <property type="match status" value="1"/>
</dbReference>
<dbReference type="PROSITE" id="PS51762">
    <property type="entry name" value="GH16_2"/>
    <property type="match status" value="1"/>
</dbReference>
<protein>
    <submittedName>
        <fullName evidence="4">Beta-glucanase</fullName>
        <ecNumber evidence="4">3.2.1.73</ecNumber>
    </submittedName>
</protein>
<keyword evidence="5" id="KW-1185">Reference proteome</keyword>
<comment type="caution">
    <text evidence="4">The sequence shown here is derived from an EMBL/GenBank/DDBJ whole genome shotgun (WGS) entry which is preliminary data.</text>
</comment>
<evidence type="ECO:0000259" key="3">
    <source>
        <dbReference type="PROSITE" id="PS51762"/>
    </source>
</evidence>
<keyword evidence="4" id="KW-0378">Hydrolase</keyword>
<dbReference type="CDD" id="cd08023">
    <property type="entry name" value="GH16_laminarinase_like"/>
    <property type="match status" value="1"/>
</dbReference>
<evidence type="ECO:0000256" key="2">
    <source>
        <dbReference type="SAM" id="SignalP"/>
    </source>
</evidence>
<reference evidence="4 5" key="1">
    <citation type="submission" date="2021-04" db="EMBL/GenBank/DDBJ databases">
        <authorList>
            <person name="Rodrigo-Torres L."/>
            <person name="Arahal R. D."/>
            <person name="Lucena T."/>
        </authorList>
    </citation>
    <scope>NUCLEOTIDE SEQUENCE [LARGE SCALE GENOMIC DNA]</scope>
    <source>
        <strain evidence="4 5">CECT 9623</strain>
    </source>
</reference>
<dbReference type="SUPFAM" id="SSF49899">
    <property type="entry name" value="Concanavalin A-like lectins/glucanases"/>
    <property type="match status" value="1"/>
</dbReference>
<dbReference type="EMBL" id="CAJRAU010000003">
    <property type="protein sequence ID" value="CAG5069827.1"/>
    <property type="molecule type" value="Genomic_DNA"/>
</dbReference>
<dbReference type="InterPro" id="IPR050546">
    <property type="entry name" value="Glycosyl_Hydrlase_16"/>
</dbReference>
<feature type="domain" description="GH16" evidence="3">
    <location>
        <begin position="29"/>
        <end position="271"/>
    </location>
</feature>
<proteinExistence type="inferred from homology"/>
<dbReference type="EC" id="3.2.1.73" evidence="4"/>
<sequence length="271" mass="31416">MKNIVLAALLTVFAVPSFAQWKLVWADEFDSEGAPDPKIWEPEKGFVRNEELQWYQAENAYCKGGLLIIEAKKEKVKNPDYKAGSNNWKENREFAAYTSASLTTKKSKSWQYGRFEIRAKIDTRAGLWPAFWTLGIKGRWPDNGEIDIMEYYRDMLLANVAWGSNEQYKPIWNSVKKPLNTFEDPKWADKFHVWRMDWDEDSIKLYVDDLLLTSQDLSKAVNAKNKDIKPFHQPHYVLLDLAVGGDNGGDPSGTDFPARFEVDYVRIYQKK</sequence>
<comment type="similarity">
    <text evidence="1">Belongs to the glycosyl hydrolase 16 family.</text>
</comment>
<dbReference type="InterPro" id="IPR013320">
    <property type="entry name" value="ConA-like_dom_sf"/>
</dbReference>
<accession>A0ABM8UQP5</accession>
<evidence type="ECO:0000313" key="5">
    <source>
        <dbReference type="Proteomes" id="UP000679725"/>
    </source>
</evidence>
<gene>
    <name evidence="4" type="primary">bglA_2</name>
    <name evidence="4" type="ORF">DYBT9623_02564</name>
</gene>